<dbReference type="InterPro" id="IPR024078">
    <property type="entry name" value="LmbE-like_dom_sf"/>
</dbReference>
<accession>A0A4V0NGS4</accession>
<dbReference type="SUPFAM" id="SSF102588">
    <property type="entry name" value="LmbE-like"/>
    <property type="match status" value="1"/>
</dbReference>
<protein>
    <recommendedName>
        <fullName evidence="3">GlcNAc-PI de-N-acetylase</fullName>
    </recommendedName>
</protein>
<evidence type="ECO:0000313" key="2">
    <source>
        <dbReference type="Proteomes" id="UP000295497"/>
    </source>
</evidence>
<evidence type="ECO:0000313" key="1">
    <source>
        <dbReference type="EMBL" id="AUX34182.1"/>
    </source>
</evidence>
<organism evidence="1 2">
    <name type="scientific">Sorangium cellulosum</name>
    <name type="common">Polyangium cellulosum</name>
    <dbReference type="NCBI Taxonomy" id="56"/>
    <lineage>
        <taxon>Bacteria</taxon>
        <taxon>Pseudomonadati</taxon>
        <taxon>Myxococcota</taxon>
        <taxon>Polyangia</taxon>
        <taxon>Polyangiales</taxon>
        <taxon>Polyangiaceae</taxon>
        <taxon>Sorangium</taxon>
    </lineage>
</organism>
<proteinExistence type="predicted"/>
<evidence type="ECO:0008006" key="3">
    <source>
        <dbReference type="Google" id="ProtNLM"/>
    </source>
</evidence>
<dbReference type="EMBL" id="CP012672">
    <property type="protein sequence ID" value="AUX34182.1"/>
    <property type="molecule type" value="Genomic_DNA"/>
</dbReference>
<name>A0A4V0NGS4_SORCE</name>
<dbReference type="Proteomes" id="UP000295497">
    <property type="component" value="Chromosome"/>
</dbReference>
<dbReference type="Gene3D" id="3.40.50.10320">
    <property type="entry name" value="LmbE-like"/>
    <property type="match status" value="1"/>
</dbReference>
<dbReference type="AlphaFoldDB" id="A0A4V0NGS4"/>
<reference evidence="1 2" key="1">
    <citation type="submission" date="2015-09" db="EMBL/GenBank/DDBJ databases">
        <title>Sorangium comparison.</title>
        <authorList>
            <person name="Zaburannyi N."/>
            <person name="Bunk B."/>
            <person name="Overmann J."/>
            <person name="Mueller R."/>
        </authorList>
    </citation>
    <scope>NUCLEOTIDE SEQUENCE [LARGE SCALE GENOMIC DNA]</scope>
    <source>
        <strain evidence="1 2">So ce836</strain>
    </source>
</reference>
<sequence length="239" mass="26409">MSGAATARDVLLISPHCDDIAYSMAGRLLAGREDPRRCHMEIVFSVSAFAPYAEPPLSSVEAITARRASEDASFARALGLERGAMGLEEAPIRDGITDVDGLFVTDAVAQNHPFARTLRGYLRPLLRRNWSRIYAPLGLGGLLDHLLVRDAVLIERPPGAALFLYEDQPYAGELSDAEYHREVARLARGMTPDHVAEDGWLIQKTQLLRLYRTQVAEKDVAAVMRATQRIGGERAFRRA</sequence>
<dbReference type="RefSeq" id="WP_129577427.1">
    <property type="nucleotide sequence ID" value="NZ_CP012672.1"/>
</dbReference>
<gene>
    <name evidence="1" type="ORF">SOCE836_063510</name>
</gene>